<evidence type="ECO:0008006" key="4">
    <source>
        <dbReference type="Google" id="ProtNLM"/>
    </source>
</evidence>
<comment type="caution">
    <text evidence="2">The sequence shown here is derived from an EMBL/GenBank/DDBJ whole genome shotgun (WGS) entry which is preliminary data.</text>
</comment>
<accession>A0AAE0ZWG9</accession>
<evidence type="ECO:0000256" key="1">
    <source>
        <dbReference type="SAM" id="SignalP"/>
    </source>
</evidence>
<evidence type="ECO:0000313" key="2">
    <source>
        <dbReference type="EMBL" id="KAK3776840.1"/>
    </source>
</evidence>
<name>A0AAE0ZWG9_9GAST</name>
<keyword evidence="1" id="KW-0732">Signal</keyword>
<keyword evidence="3" id="KW-1185">Reference proteome</keyword>
<feature type="signal peptide" evidence="1">
    <location>
        <begin position="1"/>
        <end position="26"/>
    </location>
</feature>
<gene>
    <name evidence="2" type="ORF">RRG08_024614</name>
</gene>
<dbReference type="Proteomes" id="UP001283361">
    <property type="component" value="Unassembled WGS sequence"/>
</dbReference>
<feature type="chain" id="PRO_5042286692" description="Secreted protein" evidence="1">
    <location>
        <begin position="27"/>
        <end position="80"/>
    </location>
</feature>
<protein>
    <recommendedName>
        <fullName evidence="4">Secreted protein</fullName>
    </recommendedName>
</protein>
<dbReference type="AlphaFoldDB" id="A0AAE0ZWG9"/>
<sequence>MSHIIELLASLLTLNCSTVFIDITDGHAPCGSPGGSEGSAELCGLEQTGALAFLVSNLHHWLLRFELDVWWGHQLRRKCG</sequence>
<dbReference type="EMBL" id="JAWDGP010003173">
    <property type="protein sequence ID" value="KAK3776840.1"/>
    <property type="molecule type" value="Genomic_DNA"/>
</dbReference>
<evidence type="ECO:0000313" key="3">
    <source>
        <dbReference type="Proteomes" id="UP001283361"/>
    </source>
</evidence>
<proteinExistence type="predicted"/>
<reference evidence="2" key="1">
    <citation type="journal article" date="2023" name="G3 (Bethesda)">
        <title>A reference genome for the long-term kleptoplast-retaining sea slug Elysia crispata morphotype clarki.</title>
        <authorList>
            <person name="Eastman K.E."/>
            <person name="Pendleton A.L."/>
            <person name="Shaikh M.A."/>
            <person name="Suttiyut T."/>
            <person name="Ogas R."/>
            <person name="Tomko P."/>
            <person name="Gavelis G."/>
            <person name="Widhalm J.R."/>
            <person name="Wisecaver J.H."/>
        </authorList>
    </citation>
    <scope>NUCLEOTIDE SEQUENCE</scope>
    <source>
        <strain evidence="2">ECLA1</strain>
    </source>
</reference>
<organism evidence="2 3">
    <name type="scientific">Elysia crispata</name>
    <name type="common">lettuce slug</name>
    <dbReference type="NCBI Taxonomy" id="231223"/>
    <lineage>
        <taxon>Eukaryota</taxon>
        <taxon>Metazoa</taxon>
        <taxon>Spiralia</taxon>
        <taxon>Lophotrochozoa</taxon>
        <taxon>Mollusca</taxon>
        <taxon>Gastropoda</taxon>
        <taxon>Heterobranchia</taxon>
        <taxon>Euthyneura</taxon>
        <taxon>Panpulmonata</taxon>
        <taxon>Sacoglossa</taxon>
        <taxon>Placobranchoidea</taxon>
        <taxon>Plakobranchidae</taxon>
        <taxon>Elysia</taxon>
    </lineage>
</organism>